<accession>A0A9D4U867</accession>
<reference evidence="3" key="1">
    <citation type="submission" date="2021-01" db="EMBL/GenBank/DDBJ databases">
        <title>Adiantum capillus-veneris genome.</title>
        <authorList>
            <person name="Fang Y."/>
            <person name="Liao Q."/>
        </authorList>
    </citation>
    <scope>NUCLEOTIDE SEQUENCE</scope>
    <source>
        <strain evidence="3">H3</strain>
        <tissue evidence="3">Leaf</tissue>
    </source>
</reference>
<evidence type="ECO:0000259" key="2">
    <source>
        <dbReference type="SMART" id="SM01111"/>
    </source>
</evidence>
<evidence type="ECO:0000313" key="4">
    <source>
        <dbReference type="Proteomes" id="UP000886520"/>
    </source>
</evidence>
<dbReference type="Proteomes" id="UP000886520">
    <property type="component" value="Chromosome 21"/>
</dbReference>
<dbReference type="InterPro" id="IPR036673">
    <property type="entry name" value="Cyanovirin-N_sf"/>
</dbReference>
<dbReference type="EMBL" id="JABFUD020000021">
    <property type="protein sequence ID" value="KAI5063291.1"/>
    <property type="molecule type" value="Genomic_DNA"/>
</dbReference>
<comment type="caution">
    <text evidence="3">The sequence shown here is derived from an EMBL/GenBank/DDBJ whole genome shotgun (WGS) entry which is preliminary data.</text>
</comment>
<dbReference type="Pfam" id="PF08881">
    <property type="entry name" value="CVNH"/>
    <property type="match status" value="1"/>
</dbReference>
<dbReference type="SUPFAM" id="SSF51322">
    <property type="entry name" value="Cyanovirin-N"/>
    <property type="match status" value="1"/>
</dbReference>
<feature type="domain" description="Cyanovirin-N" evidence="2">
    <location>
        <begin position="34"/>
        <end position="132"/>
    </location>
</feature>
<dbReference type="InterPro" id="IPR011058">
    <property type="entry name" value="Cyanovirin-N"/>
</dbReference>
<gene>
    <name evidence="3" type="ORF">GOP47_0021838</name>
</gene>
<proteinExistence type="predicted"/>
<dbReference type="SMART" id="SM01111">
    <property type="entry name" value="CVNH"/>
    <property type="match status" value="1"/>
</dbReference>
<keyword evidence="1" id="KW-0732">Signal</keyword>
<evidence type="ECO:0000313" key="3">
    <source>
        <dbReference type="EMBL" id="KAI5063291.1"/>
    </source>
</evidence>
<keyword evidence="4" id="KW-1185">Reference proteome</keyword>
<sequence>MAVRVASSMVLATMAIIGALLAASVPYVGGEDCNFSSSCEDMDYDSGYLTATCKNWKGYRLQTKLYLNNAVKNNDGNLECPRWGGGFLSTCTDISVDGATLTATCTNDDGDSVQSSVNLDNCIKNDNASLYWCGIFSATSDII</sequence>
<protein>
    <recommendedName>
        <fullName evidence="2">Cyanovirin-N domain-containing protein</fullName>
    </recommendedName>
</protein>
<evidence type="ECO:0000256" key="1">
    <source>
        <dbReference type="SAM" id="SignalP"/>
    </source>
</evidence>
<name>A0A9D4U867_ADICA</name>
<feature type="chain" id="PRO_5039534245" description="Cyanovirin-N domain-containing protein" evidence="1">
    <location>
        <begin position="31"/>
        <end position="143"/>
    </location>
</feature>
<feature type="signal peptide" evidence="1">
    <location>
        <begin position="1"/>
        <end position="30"/>
    </location>
</feature>
<dbReference type="Gene3D" id="2.30.60.10">
    <property type="entry name" value="Cyanovirin-N"/>
    <property type="match status" value="2"/>
</dbReference>
<dbReference type="AlphaFoldDB" id="A0A9D4U867"/>
<dbReference type="OrthoDB" id="5239998at2759"/>
<organism evidence="3 4">
    <name type="scientific">Adiantum capillus-veneris</name>
    <name type="common">Maidenhair fern</name>
    <dbReference type="NCBI Taxonomy" id="13818"/>
    <lineage>
        <taxon>Eukaryota</taxon>
        <taxon>Viridiplantae</taxon>
        <taxon>Streptophyta</taxon>
        <taxon>Embryophyta</taxon>
        <taxon>Tracheophyta</taxon>
        <taxon>Polypodiopsida</taxon>
        <taxon>Polypodiidae</taxon>
        <taxon>Polypodiales</taxon>
        <taxon>Pteridineae</taxon>
        <taxon>Pteridaceae</taxon>
        <taxon>Vittarioideae</taxon>
        <taxon>Adiantum</taxon>
    </lineage>
</organism>